<evidence type="ECO:0000256" key="4">
    <source>
        <dbReference type="ARBA" id="ARBA00022989"/>
    </source>
</evidence>
<dbReference type="EMBL" id="BAABAB010000010">
    <property type="protein sequence ID" value="GAA3615821.1"/>
    <property type="molecule type" value="Genomic_DNA"/>
</dbReference>
<evidence type="ECO:0000256" key="6">
    <source>
        <dbReference type="ARBA" id="ARBA00038076"/>
    </source>
</evidence>
<organism evidence="9 10">
    <name type="scientific">Microlunatus ginsengisoli</name>
    <dbReference type="NCBI Taxonomy" id="363863"/>
    <lineage>
        <taxon>Bacteria</taxon>
        <taxon>Bacillati</taxon>
        <taxon>Actinomycetota</taxon>
        <taxon>Actinomycetes</taxon>
        <taxon>Propionibacteriales</taxon>
        <taxon>Propionibacteriaceae</taxon>
        <taxon>Microlunatus</taxon>
    </lineage>
</organism>
<keyword evidence="2" id="KW-1003">Cell membrane</keyword>
<dbReference type="RefSeq" id="WP_344803438.1">
    <property type="nucleotide sequence ID" value="NZ_BAABAB010000010.1"/>
</dbReference>
<keyword evidence="4 7" id="KW-1133">Transmembrane helix</keyword>
<dbReference type="InterPro" id="IPR050250">
    <property type="entry name" value="Macrolide_Exporter_MacB"/>
</dbReference>
<comment type="similarity">
    <text evidence="6">Belongs to the ABC-4 integral membrane protein family.</text>
</comment>
<evidence type="ECO:0000313" key="10">
    <source>
        <dbReference type="Proteomes" id="UP001501490"/>
    </source>
</evidence>
<feature type="transmembrane region" description="Helical" evidence="7">
    <location>
        <begin position="423"/>
        <end position="445"/>
    </location>
</feature>
<reference evidence="10" key="1">
    <citation type="journal article" date="2019" name="Int. J. Syst. Evol. Microbiol.">
        <title>The Global Catalogue of Microorganisms (GCM) 10K type strain sequencing project: providing services to taxonomists for standard genome sequencing and annotation.</title>
        <authorList>
            <consortium name="The Broad Institute Genomics Platform"/>
            <consortium name="The Broad Institute Genome Sequencing Center for Infectious Disease"/>
            <person name="Wu L."/>
            <person name="Ma J."/>
        </authorList>
    </citation>
    <scope>NUCLEOTIDE SEQUENCE [LARGE SCALE GENOMIC DNA]</scope>
    <source>
        <strain evidence="10">JCM 16929</strain>
    </source>
</reference>
<evidence type="ECO:0000256" key="3">
    <source>
        <dbReference type="ARBA" id="ARBA00022692"/>
    </source>
</evidence>
<feature type="transmembrane region" description="Helical" evidence="7">
    <location>
        <begin position="378"/>
        <end position="402"/>
    </location>
</feature>
<dbReference type="PANTHER" id="PTHR30572">
    <property type="entry name" value="MEMBRANE COMPONENT OF TRANSPORTER-RELATED"/>
    <property type="match status" value="1"/>
</dbReference>
<keyword evidence="3 7" id="KW-0812">Transmembrane</keyword>
<name>A0ABP6ZNX8_9ACTN</name>
<evidence type="ECO:0000256" key="1">
    <source>
        <dbReference type="ARBA" id="ARBA00004651"/>
    </source>
</evidence>
<keyword evidence="5 7" id="KW-0472">Membrane</keyword>
<feature type="transmembrane region" description="Helical" evidence="7">
    <location>
        <begin position="916"/>
        <end position="934"/>
    </location>
</feature>
<feature type="transmembrane region" description="Helical" evidence="7">
    <location>
        <begin position="343"/>
        <end position="366"/>
    </location>
</feature>
<accession>A0ABP6ZNX8</accession>
<feature type="transmembrane region" description="Helical" evidence="7">
    <location>
        <begin position="968"/>
        <end position="991"/>
    </location>
</feature>
<dbReference type="Proteomes" id="UP001501490">
    <property type="component" value="Unassembled WGS sequence"/>
</dbReference>
<feature type="transmembrane region" description="Helical" evidence="7">
    <location>
        <begin position="457"/>
        <end position="482"/>
    </location>
</feature>
<keyword evidence="10" id="KW-1185">Reference proteome</keyword>
<feature type="transmembrane region" description="Helical" evidence="7">
    <location>
        <begin position="15"/>
        <end position="35"/>
    </location>
</feature>
<evidence type="ECO:0000259" key="8">
    <source>
        <dbReference type="Pfam" id="PF02687"/>
    </source>
</evidence>
<comment type="subcellular location">
    <subcellularLocation>
        <location evidence="1">Cell membrane</location>
        <topology evidence="1">Multi-pass membrane protein</topology>
    </subcellularLocation>
</comment>
<evidence type="ECO:0000256" key="5">
    <source>
        <dbReference type="ARBA" id="ARBA00023136"/>
    </source>
</evidence>
<sequence>MPLVLRSILHRPSTVVLLFSISAAAVLTSVLGPLVSRAVHESALDDALSAEPAAAAIAVRAPLDRLNPTTLDHTPVDTVDGVLGAGRAAEPDLWQEPTHFLITAANVGWLPSTARAGTETIGSRVTASESPCRGFVLSAGTCPAAAGQVLLSDADGRQHEVGVGSTVILTAPDSAPLRLRVTGLYDPERSDQAPLLRPGTDAGALAQVTGDPLVVTTDQAQAINLPYRVQGRLLLRPDRSIAVADEPALRATVAAIMVSMAGQSTVLEFDTDLDTLLDRVDAQSGSAGVLITVIVLQAVALALFTLAIVLQRVARARSAEWSLGRLRGIRRTRWLGSIYLEPALALLLGAPVGLALGVLGAGLIAARELRPGTPVDAWRGPVLLAAGAAVLGALAALVAVSLRSVRRPLVEQIQQASESRRSSVPGAVAQAAVVVLAAASLYQLLTGGALGSTGSRLGLLAPAACAFALAVMVVRVVVIAVGRITARPARGRAALVVGRRAARVPSSLNPAVVIAAGLALALFAGQTWWLSSRNQDLKAAATVGAGSVLTVTVPPEVDLIAAVDRADPGGHQAMAAMERIGSSNGGTSRIVAVDSDRFAAVTTWRPEWSDVEDLVGSLQGPSRTAPVMLHGSQVTVRLTDVRVGVTVGVSPGSGRAFDIPVAQLRPPSLSLILDTGAAWEHVPLGPVGGDAGGDGIRRSAIHCATACRVVGFQLESSEGSAYQAGFVVAEIRTDADTAASIRSWLTDPHGWQQRVADQDSPAPVAGAAPAADPGGLSVRAFDQQGGLPTMVSRTDATDPMPALLGPTVQQVGVAGLSGVAYGTGLPGLSQLIEVAGRAQVLPRSLDDGVLVDLRNARWTSDPSQNQAVSEVWLAPGASGQVVDSLRRQGIRVQSVERLADVRADLRAQAVTRGTAVAGWVGYAALLLALAGLVASRVADAVRRRADWASLRDAGLPARAVRGLTMIEVSVPALVGVVIGVAAGLLAIVSAAPRLPLVDQSTPGPPLDLHPAYGPMLIVVGVTAAIVLVIAGAAGLVEGRSRRSER</sequence>
<evidence type="ECO:0000313" key="9">
    <source>
        <dbReference type="EMBL" id="GAA3615821.1"/>
    </source>
</evidence>
<dbReference type="Pfam" id="PF02687">
    <property type="entry name" value="FtsX"/>
    <property type="match status" value="1"/>
</dbReference>
<proteinExistence type="inferred from homology"/>
<evidence type="ECO:0000256" key="2">
    <source>
        <dbReference type="ARBA" id="ARBA00022475"/>
    </source>
</evidence>
<feature type="transmembrane region" description="Helical" evidence="7">
    <location>
        <begin position="1011"/>
        <end position="1036"/>
    </location>
</feature>
<feature type="transmembrane region" description="Helical" evidence="7">
    <location>
        <begin position="508"/>
        <end position="529"/>
    </location>
</feature>
<comment type="caution">
    <text evidence="9">The sequence shown here is derived from an EMBL/GenBank/DDBJ whole genome shotgun (WGS) entry which is preliminary data.</text>
</comment>
<feature type="domain" description="ABC3 transporter permease C-terminal" evidence="8">
    <location>
        <begin position="922"/>
        <end position="1032"/>
    </location>
</feature>
<protein>
    <recommendedName>
        <fullName evidence="8">ABC3 transporter permease C-terminal domain-containing protein</fullName>
    </recommendedName>
</protein>
<evidence type="ECO:0000256" key="7">
    <source>
        <dbReference type="SAM" id="Phobius"/>
    </source>
</evidence>
<feature type="transmembrane region" description="Helical" evidence="7">
    <location>
        <begin position="287"/>
        <end position="310"/>
    </location>
</feature>
<gene>
    <name evidence="9" type="ORF">GCM10022236_17400</name>
</gene>
<dbReference type="PANTHER" id="PTHR30572:SF4">
    <property type="entry name" value="ABC TRANSPORTER PERMEASE YTRF"/>
    <property type="match status" value="1"/>
</dbReference>
<dbReference type="InterPro" id="IPR003838">
    <property type="entry name" value="ABC3_permease_C"/>
</dbReference>